<evidence type="ECO:0000256" key="1">
    <source>
        <dbReference type="SAM" id="MobiDB-lite"/>
    </source>
</evidence>
<keyword evidence="3" id="KW-1185">Reference proteome</keyword>
<sequence length="810" mass="93092">MRITTCISLLRIKHPRKTRKCVSPPASKYCKFRRRRGNAYHHLHLNIAKLRGRRGNAYHLHLNIASSKEDEEMRITTCISLLQAPRKTRKCVFTTCMSIFQVPRKTRKCVSPPVSRRRGMLPKTTRKCVSPPVSQYCKFRRRRGNAYHHLHLNIASSEDDEEMRHHHHAYSLLRITKYPKKTRKCVSPPLSHYCKKTRKTRTCVSPPILQAPRRRGNASKYCKLRGRRGNVHYCKFREDEEMKTTRKCVSPPVSHYCKLQRKTRKCVSPPASHYFKLPKVSDEEMRITTCISLLQAPRKTRKCVSPPASKYCKFRRRRGNAYHHLYLIIASSEEDEEMRITTCISLLQAPKKTRKCVSPPEDEEMRITTCMSIFQVPKTTRKCVSPPVSHYCKLRGRRGNAYHHLHLNIASSEDDEEMRITTCISLLQAPRKTRKCVSPPASKYCKFRRRRGNAYHQLYLIIASSEEDEEMRITTCISLLQAPKKTRKCVSPPVSHYCKLRGRRGNAYHYLHLNIARLEIDEELSVTICISILQAPRKTRKCVSPPASQFCKVGDRQGTACHHQHLNIASSEEDEKMRITTCISILQAPKNTRKCVSPPASQYCKLRRRRGNAYHHLHLIIARLKTDEELPVSISISILQATRKTKKCVSPPASQYCKLRGRRGNALEIDEELSVTICISILQAPRKTRKCVSPPASQYCKVEDRRGTACHHQHLNIASSEEDEEMRITTCISILQAPRKTRKCVSPPASQYSPPSSKGRRGKCVSPPASQYCKAGDRRGTVCHHQHLNIASTEEDEEMRITTCISLLQG</sequence>
<dbReference type="AlphaFoldDB" id="A0A812BJY0"/>
<dbReference type="Proteomes" id="UP000597762">
    <property type="component" value="Unassembled WGS sequence"/>
</dbReference>
<gene>
    <name evidence="2" type="ORF">SPHA_16908</name>
</gene>
<reference evidence="2" key="1">
    <citation type="submission" date="2021-01" db="EMBL/GenBank/DDBJ databases">
        <authorList>
            <person name="Li R."/>
            <person name="Bekaert M."/>
        </authorList>
    </citation>
    <scope>NUCLEOTIDE SEQUENCE</scope>
    <source>
        <strain evidence="2">Farmed</strain>
    </source>
</reference>
<protein>
    <submittedName>
        <fullName evidence="2">Uncharacterized protein</fullName>
    </submittedName>
</protein>
<dbReference type="EMBL" id="CAHIKZ030000599">
    <property type="protein sequence ID" value="CAE1228664.1"/>
    <property type="molecule type" value="Genomic_DNA"/>
</dbReference>
<name>A0A812BJY0_ACAPH</name>
<proteinExistence type="predicted"/>
<evidence type="ECO:0000313" key="2">
    <source>
        <dbReference type="EMBL" id="CAE1228664.1"/>
    </source>
</evidence>
<feature type="compositionally biased region" description="Low complexity" evidence="1">
    <location>
        <begin position="746"/>
        <end position="757"/>
    </location>
</feature>
<organism evidence="2 3">
    <name type="scientific">Acanthosepion pharaonis</name>
    <name type="common">Pharaoh cuttlefish</name>
    <name type="synonym">Sepia pharaonis</name>
    <dbReference type="NCBI Taxonomy" id="158019"/>
    <lineage>
        <taxon>Eukaryota</taxon>
        <taxon>Metazoa</taxon>
        <taxon>Spiralia</taxon>
        <taxon>Lophotrochozoa</taxon>
        <taxon>Mollusca</taxon>
        <taxon>Cephalopoda</taxon>
        <taxon>Coleoidea</taxon>
        <taxon>Decapodiformes</taxon>
        <taxon>Sepiida</taxon>
        <taxon>Sepiina</taxon>
        <taxon>Sepiidae</taxon>
        <taxon>Acanthosepion</taxon>
    </lineage>
</organism>
<comment type="caution">
    <text evidence="2">The sequence shown here is derived from an EMBL/GenBank/DDBJ whole genome shotgun (WGS) entry which is preliminary data.</text>
</comment>
<feature type="region of interest" description="Disordered" evidence="1">
    <location>
        <begin position="744"/>
        <end position="764"/>
    </location>
</feature>
<accession>A0A812BJY0</accession>
<evidence type="ECO:0000313" key="3">
    <source>
        <dbReference type="Proteomes" id="UP000597762"/>
    </source>
</evidence>